<dbReference type="InterPro" id="IPR036388">
    <property type="entry name" value="WH-like_DNA-bd_sf"/>
</dbReference>
<evidence type="ECO:0000313" key="3">
    <source>
        <dbReference type="Proteomes" id="UP001169063"/>
    </source>
</evidence>
<organism evidence="2 3">
    <name type="scientific">Peiella sedimenti</name>
    <dbReference type="NCBI Taxonomy" id="3061083"/>
    <lineage>
        <taxon>Bacteria</taxon>
        <taxon>Pseudomonadati</taxon>
        <taxon>Pseudomonadota</taxon>
        <taxon>Alphaproteobacteria</taxon>
        <taxon>Caulobacterales</taxon>
        <taxon>Caulobacteraceae</taxon>
        <taxon>Peiella</taxon>
    </lineage>
</organism>
<dbReference type="RefSeq" id="WP_302110056.1">
    <property type="nucleotide sequence ID" value="NZ_JAUKTR010000003.1"/>
</dbReference>
<reference evidence="2" key="1">
    <citation type="submission" date="2023-07" db="EMBL/GenBank/DDBJ databases">
        <title>Brevundimonas soil sp. nov., isolated from the soil of chemical plant.</title>
        <authorList>
            <person name="Wu N."/>
        </authorList>
    </citation>
    <scope>NUCLEOTIDE SEQUENCE</scope>
    <source>
        <strain evidence="2">XZ-24</strain>
    </source>
</reference>
<dbReference type="InterPro" id="IPR000792">
    <property type="entry name" value="Tscrpt_reg_LuxR_C"/>
</dbReference>
<name>A0ABT8SM38_9CAUL</name>
<dbReference type="SUPFAM" id="SSF46894">
    <property type="entry name" value="C-terminal effector domain of the bipartite response regulators"/>
    <property type="match status" value="1"/>
</dbReference>
<dbReference type="Gene3D" id="1.10.10.10">
    <property type="entry name" value="Winged helix-like DNA-binding domain superfamily/Winged helix DNA-binding domain"/>
    <property type="match status" value="1"/>
</dbReference>
<evidence type="ECO:0000259" key="1">
    <source>
        <dbReference type="SMART" id="SM00421"/>
    </source>
</evidence>
<dbReference type="InterPro" id="IPR016032">
    <property type="entry name" value="Sig_transdc_resp-reg_C-effctor"/>
</dbReference>
<feature type="domain" description="HTH luxR-type" evidence="1">
    <location>
        <begin position="122"/>
        <end position="179"/>
    </location>
</feature>
<evidence type="ECO:0000313" key="2">
    <source>
        <dbReference type="EMBL" id="MDO1559633.1"/>
    </source>
</evidence>
<gene>
    <name evidence="2" type="ORF">Q0812_09355</name>
</gene>
<accession>A0ABT8SM38</accession>
<dbReference type="Pfam" id="PF00196">
    <property type="entry name" value="GerE"/>
    <property type="match status" value="1"/>
</dbReference>
<proteinExistence type="predicted"/>
<sequence length="183" mass="19154">MNINSPADSWFALDPTPLFVVDEGGRLVCANPAGTELINDGRLLANGSGVLSFGSSGCDSDFLAAVRAVVGRGGQSRLVLRQRHGGWVGATLHGVQDGSLVIVSVKAEASPSVEAMEAIGSAFHLTTSETDVLYGLLTGGCPKSVATALRISEHTVRAHLRDLYAKMNVRGLNGMIRTSCTFL</sequence>
<comment type="caution">
    <text evidence="2">The sequence shown here is derived from an EMBL/GenBank/DDBJ whole genome shotgun (WGS) entry which is preliminary data.</text>
</comment>
<dbReference type="EMBL" id="JAUKTR010000003">
    <property type="protein sequence ID" value="MDO1559633.1"/>
    <property type="molecule type" value="Genomic_DNA"/>
</dbReference>
<dbReference type="SMART" id="SM00421">
    <property type="entry name" value="HTH_LUXR"/>
    <property type="match status" value="1"/>
</dbReference>
<protein>
    <submittedName>
        <fullName evidence="2">LuxR C-terminal-related transcriptional regulator</fullName>
    </submittedName>
</protein>
<dbReference type="PRINTS" id="PR00038">
    <property type="entry name" value="HTHLUXR"/>
</dbReference>
<keyword evidence="3" id="KW-1185">Reference proteome</keyword>
<dbReference type="Proteomes" id="UP001169063">
    <property type="component" value="Unassembled WGS sequence"/>
</dbReference>